<sequence length="36" mass="4085">MNNTARTKLHAKALVYAKILNSNSIHQEATPYRLLC</sequence>
<organism evidence="1">
    <name type="scientific">Anguilla anguilla</name>
    <name type="common">European freshwater eel</name>
    <name type="synonym">Muraena anguilla</name>
    <dbReference type="NCBI Taxonomy" id="7936"/>
    <lineage>
        <taxon>Eukaryota</taxon>
        <taxon>Metazoa</taxon>
        <taxon>Chordata</taxon>
        <taxon>Craniata</taxon>
        <taxon>Vertebrata</taxon>
        <taxon>Euteleostomi</taxon>
        <taxon>Actinopterygii</taxon>
        <taxon>Neopterygii</taxon>
        <taxon>Teleostei</taxon>
        <taxon>Anguilliformes</taxon>
        <taxon>Anguillidae</taxon>
        <taxon>Anguilla</taxon>
    </lineage>
</organism>
<evidence type="ECO:0000313" key="1">
    <source>
        <dbReference type="EMBL" id="JAI04024.1"/>
    </source>
</evidence>
<name>A0A0E9XQQ4_ANGAN</name>
<proteinExistence type="predicted"/>
<dbReference type="EMBL" id="GBXM01004554">
    <property type="protein sequence ID" value="JAI04024.1"/>
    <property type="molecule type" value="Transcribed_RNA"/>
</dbReference>
<protein>
    <submittedName>
        <fullName evidence="1">Uncharacterized protein</fullName>
    </submittedName>
</protein>
<accession>A0A0E9XQQ4</accession>
<reference evidence="1" key="1">
    <citation type="submission" date="2014-11" db="EMBL/GenBank/DDBJ databases">
        <authorList>
            <person name="Amaro Gonzalez C."/>
        </authorList>
    </citation>
    <scope>NUCLEOTIDE SEQUENCE</scope>
</reference>
<dbReference type="AlphaFoldDB" id="A0A0E9XQQ4"/>
<reference evidence="1" key="2">
    <citation type="journal article" date="2015" name="Fish Shellfish Immunol.">
        <title>Early steps in the European eel (Anguilla anguilla)-Vibrio vulnificus interaction in the gills: Role of the RtxA13 toxin.</title>
        <authorList>
            <person name="Callol A."/>
            <person name="Pajuelo D."/>
            <person name="Ebbesson L."/>
            <person name="Teles M."/>
            <person name="MacKenzie S."/>
            <person name="Amaro C."/>
        </authorList>
    </citation>
    <scope>NUCLEOTIDE SEQUENCE</scope>
</reference>